<evidence type="ECO:0000256" key="5">
    <source>
        <dbReference type="ARBA" id="ARBA00023002"/>
    </source>
</evidence>
<accession>A0A7S0WZE0</accession>
<evidence type="ECO:0000256" key="11">
    <source>
        <dbReference type="ARBA" id="ARBA00049396"/>
    </source>
</evidence>
<comment type="pathway">
    <text evidence="8">Amino-acid biosynthesis; L-lysine biosynthesis via DAP pathway; (S)-tetrahydrodipicolinate from L-aspartate: step 4/4.</text>
</comment>
<feature type="domain" description="Dihydrodipicolinate reductase C-terminal" evidence="13">
    <location>
        <begin position="183"/>
        <end position="322"/>
    </location>
</feature>
<dbReference type="NCBIfam" id="TIGR02130">
    <property type="entry name" value="dapB_plant"/>
    <property type="match status" value="1"/>
</dbReference>
<dbReference type="GO" id="GO:0009089">
    <property type="term" value="P:lysine biosynthetic process via diaminopimelate"/>
    <property type="evidence" value="ECO:0007669"/>
    <property type="project" value="InterPro"/>
</dbReference>
<dbReference type="PANTHER" id="PTHR20836:SF0">
    <property type="entry name" value="4-HYDROXY-TETRAHYDRODIPICOLINATE REDUCTASE 1, CHLOROPLASTIC-RELATED"/>
    <property type="match status" value="1"/>
</dbReference>
<dbReference type="GO" id="GO:0070402">
    <property type="term" value="F:NADPH binding"/>
    <property type="evidence" value="ECO:0007669"/>
    <property type="project" value="InterPro"/>
</dbReference>
<proteinExistence type="inferred from homology"/>
<reference evidence="14" key="1">
    <citation type="submission" date="2021-01" db="EMBL/GenBank/DDBJ databases">
        <authorList>
            <person name="Corre E."/>
            <person name="Pelletier E."/>
            <person name="Niang G."/>
            <person name="Scheremetjew M."/>
            <person name="Finn R."/>
            <person name="Kale V."/>
            <person name="Holt S."/>
            <person name="Cochrane G."/>
            <person name="Meng A."/>
            <person name="Brown T."/>
            <person name="Cohen L."/>
        </authorList>
    </citation>
    <scope>NUCLEOTIDE SEQUENCE</scope>
    <source>
        <strain evidence="14">SAG 11-49</strain>
    </source>
</reference>
<name>A0A7S0WZE0_9CHLO</name>
<evidence type="ECO:0000256" key="7">
    <source>
        <dbReference type="ARBA" id="ARBA00023154"/>
    </source>
</evidence>
<comment type="similarity">
    <text evidence="1">Belongs to the DapB family.</text>
</comment>
<dbReference type="Pfam" id="PF01113">
    <property type="entry name" value="DapB_N"/>
    <property type="match status" value="1"/>
</dbReference>
<evidence type="ECO:0000256" key="6">
    <source>
        <dbReference type="ARBA" id="ARBA00023027"/>
    </source>
</evidence>
<evidence type="ECO:0000256" key="10">
    <source>
        <dbReference type="ARBA" id="ARBA00049080"/>
    </source>
</evidence>
<dbReference type="EC" id="1.17.1.8" evidence="9"/>
<evidence type="ECO:0000256" key="8">
    <source>
        <dbReference type="ARBA" id="ARBA00037922"/>
    </source>
</evidence>
<keyword evidence="6" id="KW-0520">NAD</keyword>
<comment type="catalytic activity">
    <reaction evidence="10">
        <text>(S)-2,3,4,5-tetrahydrodipicolinate + NADP(+) + H2O = (2S,4S)-4-hydroxy-2,3,4,5-tetrahydrodipicolinate + NADPH + H(+)</text>
        <dbReference type="Rhea" id="RHEA:35331"/>
        <dbReference type="ChEBI" id="CHEBI:15377"/>
        <dbReference type="ChEBI" id="CHEBI:15378"/>
        <dbReference type="ChEBI" id="CHEBI:16845"/>
        <dbReference type="ChEBI" id="CHEBI:57783"/>
        <dbReference type="ChEBI" id="CHEBI:58349"/>
        <dbReference type="ChEBI" id="CHEBI:67139"/>
        <dbReference type="EC" id="1.17.1.8"/>
    </reaction>
</comment>
<evidence type="ECO:0000256" key="4">
    <source>
        <dbReference type="ARBA" id="ARBA00022915"/>
    </source>
</evidence>
<evidence type="ECO:0000259" key="13">
    <source>
        <dbReference type="Pfam" id="PF05173"/>
    </source>
</evidence>
<evidence type="ECO:0000259" key="12">
    <source>
        <dbReference type="Pfam" id="PF01113"/>
    </source>
</evidence>
<evidence type="ECO:0000256" key="9">
    <source>
        <dbReference type="ARBA" id="ARBA00038983"/>
    </source>
</evidence>
<keyword evidence="4" id="KW-0220">Diaminopimelate biosynthesis</keyword>
<organism evidence="14">
    <name type="scientific">Chlamydomonas leiostraca</name>
    <dbReference type="NCBI Taxonomy" id="1034604"/>
    <lineage>
        <taxon>Eukaryota</taxon>
        <taxon>Viridiplantae</taxon>
        <taxon>Chlorophyta</taxon>
        <taxon>core chlorophytes</taxon>
        <taxon>Chlorophyceae</taxon>
        <taxon>CS clade</taxon>
        <taxon>Chlamydomonadales</taxon>
        <taxon>Chlamydomonadaceae</taxon>
        <taxon>Chlamydomonas</taxon>
    </lineage>
</organism>
<sequence>MLGQAGCLQQRCNAVDFRRQSVSFAAASASQSRRCIRNRAVRMEVSASTVKPQIMVNSVAGKMGQAVAEATLRAGFELVPYTLANAEVAARSKTIPVAGKQVEVVGPDRRDAVMAEVKSRYPQLVMVDYTVPDVVNEMASFYIKHKTPFVMGTTGGDRAKLVKDVQDAKLYAVIAPNMGKQIVAFQAMFEHAAATFPGAFSGYKLRVVESHQSTKKDTSGTAKAVVASLNGLGLNFDVSQIELVREPKEQVERMKVPTDALNGHAFHTYQLVSGDGSVMFEFQHNVVGRTTYAEGTVDACLFLAQKVAGKAGQTLYNMVDVLKAGDMR</sequence>
<dbReference type="InterPro" id="IPR036291">
    <property type="entry name" value="NAD(P)-bd_dom_sf"/>
</dbReference>
<dbReference type="Gene3D" id="3.30.360.10">
    <property type="entry name" value="Dihydrodipicolinate Reductase, domain 2"/>
    <property type="match status" value="1"/>
</dbReference>
<comment type="catalytic activity">
    <reaction evidence="11">
        <text>(S)-2,3,4,5-tetrahydrodipicolinate + NAD(+) + H2O = (2S,4S)-4-hydroxy-2,3,4,5-tetrahydrodipicolinate + NADH + H(+)</text>
        <dbReference type="Rhea" id="RHEA:35323"/>
        <dbReference type="ChEBI" id="CHEBI:15377"/>
        <dbReference type="ChEBI" id="CHEBI:15378"/>
        <dbReference type="ChEBI" id="CHEBI:16845"/>
        <dbReference type="ChEBI" id="CHEBI:57540"/>
        <dbReference type="ChEBI" id="CHEBI:57945"/>
        <dbReference type="ChEBI" id="CHEBI:67139"/>
        <dbReference type="EC" id="1.17.1.8"/>
    </reaction>
</comment>
<dbReference type="Gene3D" id="3.40.50.720">
    <property type="entry name" value="NAD(P)-binding Rossmann-like Domain"/>
    <property type="match status" value="1"/>
</dbReference>
<dbReference type="FunFam" id="3.40.50.720:FF:000264">
    <property type="entry name" value="4-hydroxy-tetrahydrodipicolinate reductase 2 chloroplastic"/>
    <property type="match status" value="1"/>
</dbReference>
<dbReference type="InterPro" id="IPR023940">
    <property type="entry name" value="DHDPR_bac"/>
</dbReference>
<dbReference type="InterPro" id="IPR022663">
    <property type="entry name" value="DapB_C"/>
</dbReference>
<evidence type="ECO:0000256" key="2">
    <source>
        <dbReference type="ARBA" id="ARBA00022605"/>
    </source>
</evidence>
<keyword evidence="7" id="KW-0457">Lysine biosynthesis</keyword>
<keyword evidence="5" id="KW-0560">Oxidoreductase</keyword>
<protein>
    <recommendedName>
        <fullName evidence="9">4-hydroxy-tetrahydrodipicolinate reductase</fullName>
        <ecNumber evidence="9">1.17.1.8</ecNumber>
    </recommendedName>
</protein>
<dbReference type="Pfam" id="PF05173">
    <property type="entry name" value="DapB_C"/>
    <property type="match status" value="1"/>
</dbReference>
<feature type="domain" description="Dihydrodipicolinate reductase N-terminal" evidence="12">
    <location>
        <begin position="53"/>
        <end position="178"/>
    </location>
</feature>
<evidence type="ECO:0000256" key="3">
    <source>
        <dbReference type="ARBA" id="ARBA00022857"/>
    </source>
</evidence>
<dbReference type="AlphaFoldDB" id="A0A7S0WZE0"/>
<dbReference type="SUPFAM" id="SSF51735">
    <property type="entry name" value="NAD(P)-binding Rossmann-fold domains"/>
    <property type="match status" value="1"/>
</dbReference>
<dbReference type="GO" id="GO:0009570">
    <property type="term" value="C:chloroplast stroma"/>
    <property type="evidence" value="ECO:0007669"/>
    <property type="project" value="TreeGrafter"/>
</dbReference>
<evidence type="ECO:0000256" key="1">
    <source>
        <dbReference type="ARBA" id="ARBA00006642"/>
    </source>
</evidence>
<keyword evidence="2" id="KW-0028">Amino-acid biosynthesis</keyword>
<keyword evidence="3" id="KW-0521">NADP</keyword>
<dbReference type="EMBL" id="HBFB01030377">
    <property type="protein sequence ID" value="CAD8692786.1"/>
    <property type="molecule type" value="Transcribed_RNA"/>
</dbReference>
<dbReference type="GO" id="GO:0019877">
    <property type="term" value="P:diaminopimelate biosynthetic process"/>
    <property type="evidence" value="ECO:0007669"/>
    <property type="project" value="UniProtKB-KW"/>
</dbReference>
<dbReference type="GO" id="GO:0008839">
    <property type="term" value="F:4-hydroxy-tetrahydrodipicolinate reductase"/>
    <property type="evidence" value="ECO:0007669"/>
    <property type="project" value="UniProtKB-EC"/>
</dbReference>
<gene>
    <name evidence="14" type="ORF">CLEI1391_LOCUS16969</name>
</gene>
<evidence type="ECO:0000313" key="14">
    <source>
        <dbReference type="EMBL" id="CAD8692786.1"/>
    </source>
</evidence>
<dbReference type="InterPro" id="IPR000846">
    <property type="entry name" value="DapB_N"/>
</dbReference>
<dbReference type="PANTHER" id="PTHR20836">
    <property type="entry name" value="DIHYDRODIPICOLINATE REDUCTASE"/>
    <property type="match status" value="1"/>
</dbReference>
<dbReference type="InterPro" id="IPR011859">
    <property type="entry name" value="Dihydrodipicolinate_Rdtase_pln"/>
</dbReference>